<keyword evidence="2" id="KW-0808">Transferase</keyword>
<evidence type="ECO:0000313" key="7">
    <source>
        <dbReference type="EMBL" id="CAF9923626.1"/>
    </source>
</evidence>
<name>A0A8H3FFH7_9LECA</name>
<dbReference type="PROSITE" id="PS50011">
    <property type="entry name" value="PROTEIN_KINASE_DOM"/>
    <property type="match status" value="1"/>
</dbReference>
<dbReference type="GO" id="GO:0005524">
    <property type="term" value="F:ATP binding"/>
    <property type="evidence" value="ECO:0007669"/>
    <property type="project" value="UniProtKB-KW"/>
</dbReference>
<keyword evidence="8" id="KW-1185">Reference proteome</keyword>
<evidence type="ECO:0000256" key="2">
    <source>
        <dbReference type="ARBA" id="ARBA00022679"/>
    </source>
</evidence>
<evidence type="ECO:0000256" key="1">
    <source>
        <dbReference type="ARBA" id="ARBA00012513"/>
    </source>
</evidence>
<dbReference type="SUPFAM" id="SSF56112">
    <property type="entry name" value="Protein kinase-like (PK-like)"/>
    <property type="match status" value="1"/>
</dbReference>
<protein>
    <recommendedName>
        <fullName evidence="1">non-specific serine/threonine protein kinase</fullName>
        <ecNumber evidence="1">2.7.11.1</ecNumber>
    </recommendedName>
</protein>
<keyword evidence="3" id="KW-0547">Nucleotide-binding</keyword>
<dbReference type="PANTHER" id="PTHR43671">
    <property type="entry name" value="SERINE/THREONINE-PROTEIN KINASE NEK"/>
    <property type="match status" value="1"/>
</dbReference>
<dbReference type="PROSITE" id="PS00108">
    <property type="entry name" value="PROTEIN_KINASE_ST"/>
    <property type="match status" value="1"/>
</dbReference>
<dbReference type="Gene3D" id="1.10.510.10">
    <property type="entry name" value="Transferase(Phosphotransferase) domain 1"/>
    <property type="match status" value="1"/>
</dbReference>
<dbReference type="OrthoDB" id="310217at2759"/>
<dbReference type="InterPro" id="IPR000719">
    <property type="entry name" value="Prot_kinase_dom"/>
</dbReference>
<organism evidence="7 8">
    <name type="scientific">Alectoria fallacina</name>
    <dbReference type="NCBI Taxonomy" id="1903189"/>
    <lineage>
        <taxon>Eukaryota</taxon>
        <taxon>Fungi</taxon>
        <taxon>Dikarya</taxon>
        <taxon>Ascomycota</taxon>
        <taxon>Pezizomycotina</taxon>
        <taxon>Lecanoromycetes</taxon>
        <taxon>OSLEUM clade</taxon>
        <taxon>Lecanoromycetidae</taxon>
        <taxon>Lecanorales</taxon>
        <taxon>Lecanorineae</taxon>
        <taxon>Parmeliaceae</taxon>
        <taxon>Alectoria</taxon>
    </lineage>
</organism>
<dbReference type="GO" id="GO:0044732">
    <property type="term" value="C:mitotic spindle pole body"/>
    <property type="evidence" value="ECO:0007669"/>
    <property type="project" value="TreeGrafter"/>
</dbReference>
<evidence type="ECO:0000256" key="4">
    <source>
        <dbReference type="ARBA" id="ARBA00022777"/>
    </source>
</evidence>
<dbReference type="InterPro" id="IPR008271">
    <property type="entry name" value="Ser/Thr_kinase_AS"/>
</dbReference>
<dbReference type="InterPro" id="IPR011009">
    <property type="entry name" value="Kinase-like_dom_sf"/>
</dbReference>
<accession>A0A8H3FFH7</accession>
<evidence type="ECO:0000256" key="5">
    <source>
        <dbReference type="ARBA" id="ARBA00022840"/>
    </source>
</evidence>
<comment type="caution">
    <text evidence="7">The sequence shown here is derived from an EMBL/GenBank/DDBJ whole genome shotgun (WGS) entry which is preliminary data.</text>
</comment>
<dbReference type="Proteomes" id="UP000664203">
    <property type="component" value="Unassembled WGS sequence"/>
</dbReference>
<evidence type="ECO:0000256" key="3">
    <source>
        <dbReference type="ARBA" id="ARBA00022741"/>
    </source>
</evidence>
<dbReference type="GO" id="GO:0005737">
    <property type="term" value="C:cytoplasm"/>
    <property type="evidence" value="ECO:0007669"/>
    <property type="project" value="TreeGrafter"/>
</dbReference>
<dbReference type="GO" id="GO:0007059">
    <property type="term" value="P:chromosome segregation"/>
    <property type="evidence" value="ECO:0007669"/>
    <property type="project" value="TreeGrafter"/>
</dbReference>
<dbReference type="EMBL" id="CAJPDR010000173">
    <property type="protein sequence ID" value="CAF9923626.1"/>
    <property type="molecule type" value="Genomic_DNA"/>
</dbReference>
<keyword evidence="7" id="KW-0723">Serine/threonine-protein kinase</keyword>
<dbReference type="AlphaFoldDB" id="A0A8H3FFH7"/>
<dbReference type="EC" id="2.7.11.1" evidence="1"/>
<dbReference type="Gene3D" id="3.30.200.20">
    <property type="entry name" value="Phosphorylase Kinase, domain 1"/>
    <property type="match status" value="1"/>
</dbReference>
<proteinExistence type="predicted"/>
<keyword evidence="4 7" id="KW-0418">Kinase</keyword>
<evidence type="ECO:0000313" key="8">
    <source>
        <dbReference type="Proteomes" id="UP000664203"/>
    </source>
</evidence>
<dbReference type="SMART" id="SM00220">
    <property type="entry name" value="S_TKc"/>
    <property type="match status" value="1"/>
</dbReference>
<sequence length="320" mass="36061">MVLGSRFRNRGPIRERGVRGPSEKHGSVVIKDSYEQLRKIGQGGQGKLWIVKRKSDRKILVRKEQKRFSMHGDIPCEMHIFENVLTAHPRIIEFDHANYVRANGSLVLYFEHCQGGDLSEYTPGGGASGVSEDFIWQCFVQLADALAFLHYGSNRFAKNPSTPPPPGWQRIVHRDIKPANVFLRHKLTSRNPIPEIVLGDFGLATLEAETYGGGTDEWVGPEIPLMTKENDVWGVGAIIHALAHGKGPVSWPPKDWPRGKDAEDMWYNNPKARIPKQLPAAYSTALNRNMMDCLVMDPKTRINSLQLVKNLGAERQRARR</sequence>
<gene>
    <name evidence="7" type="primary">KIN3_1</name>
    <name evidence="7" type="ORF">ALECFALPRED_002509</name>
</gene>
<reference evidence="7" key="1">
    <citation type="submission" date="2021-03" db="EMBL/GenBank/DDBJ databases">
        <authorList>
            <person name="Tagirdzhanova G."/>
        </authorList>
    </citation>
    <scope>NUCLEOTIDE SEQUENCE</scope>
</reference>
<dbReference type="GO" id="GO:0004674">
    <property type="term" value="F:protein serine/threonine kinase activity"/>
    <property type="evidence" value="ECO:0007669"/>
    <property type="project" value="UniProtKB-KW"/>
</dbReference>
<feature type="domain" description="Protein kinase" evidence="6">
    <location>
        <begin position="34"/>
        <end position="320"/>
    </location>
</feature>
<dbReference type="InterPro" id="IPR050660">
    <property type="entry name" value="NEK_Ser/Thr_kinase"/>
</dbReference>
<dbReference type="Pfam" id="PF00069">
    <property type="entry name" value="Pkinase"/>
    <property type="match status" value="1"/>
</dbReference>
<evidence type="ECO:0000259" key="6">
    <source>
        <dbReference type="PROSITE" id="PS50011"/>
    </source>
</evidence>
<dbReference type="GO" id="GO:0005634">
    <property type="term" value="C:nucleus"/>
    <property type="evidence" value="ECO:0007669"/>
    <property type="project" value="TreeGrafter"/>
</dbReference>
<keyword evidence="5" id="KW-0067">ATP-binding</keyword>
<dbReference type="PANTHER" id="PTHR43671:SF13">
    <property type="entry name" value="SERINE_THREONINE-PROTEIN KINASE NEK2"/>
    <property type="match status" value="1"/>
</dbReference>